<comment type="subcellular location">
    <subcellularLocation>
        <location evidence="1">Membrane</location>
    </subcellularLocation>
</comment>
<keyword evidence="2 9" id="KW-0349">Heme</keyword>
<keyword evidence="7 9" id="KW-0408">Iron</keyword>
<evidence type="ECO:0000256" key="3">
    <source>
        <dbReference type="ARBA" id="ARBA00022692"/>
    </source>
</evidence>
<evidence type="ECO:0000256" key="6">
    <source>
        <dbReference type="ARBA" id="ARBA00023002"/>
    </source>
</evidence>
<keyword evidence="4 9" id="KW-0479">Metal-binding</keyword>
<gene>
    <name evidence="11" type="ORF">CSSPTR1EN2_LOCUS5374</name>
</gene>
<dbReference type="InterPro" id="IPR002401">
    <property type="entry name" value="Cyt_P450_E_grp-I"/>
</dbReference>
<keyword evidence="8 10" id="KW-0472">Membrane</keyword>
<keyword evidence="3 10" id="KW-0812">Transmembrane</keyword>
<dbReference type="PROSITE" id="PS00086">
    <property type="entry name" value="CYTOCHROME_P450"/>
    <property type="match status" value="1"/>
</dbReference>
<dbReference type="EMBL" id="OZ019904">
    <property type="protein sequence ID" value="CAK9200313.1"/>
    <property type="molecule type" value="Genomic_DNA"/>
</dbReference>
<dbReference type="Proteomes" id="UP001497512">
    <property type="component" value="Chromosome 12"/>
</dbReference>
<dbReference type="PANTHER" id="PTHR24282:SF211">
    <property type="entry name" value="CYTOCHROME P450-RELATED"/>
    <property type="match status" value="1"/>
</dbReference>
<evidence type="ECO:0000256" key="2">
    <source>
        <dbReference type="ARBA" id="ARBA00022617"/>
    </source>
</evidence>
<keyword evidence="12" id="KW-1185">Reference proteome</keyword>
<feature type="transmembrane region" description="Helical" evidence="10">
    <location>
        <begin position="20"/>
        <end position="43"/>
    </location>
</feature>
<dbReference type="InterPro" id="IPR001128">
    <property type="entry name" value="Cyt_P450"/>
</dbReference>
<dbReference type="PANTHER" id="PTHR24282">
    <property type="entry name" value="CYTOCHROME P450 FAMILY MEMBER"/>
    <property type="match status" value="1"/>
</dbReference>
<dbReference type="Gene3D" id="1.10.630.10">
    <property type="entry name" value="Cytochrome P450"/>
    <property type="match status" value="1"/>
</dbReference>
<evidence type="ECO:0000256" key="8">
    <source>
        <dbReference type="ARBA" id="ARBA00023136"/>
    </source>
</evidence>
<organism evidence="11 12">
    <name type="scientific">Sphagnum troendelagicum</name>
    <dbReference type="NCBI Taxonomy" id="128251"/>
    <lineage>
        <taxon>Eukaryota</taxon>
        <taxon>Viridiplantae</taxon>
        <taxon>Streptophyta</taxon>
        <taxon>Embryophyta</taxon>
        <taxon>Bryophyta</taxon>
        <taxon>Sphagnophytina</taxon>
        <taxon>Sphagnopsida</taxon>
        <taxon>Sphagnales</taxon>
        <taxon>Sphagnaceae</taxon>
        <taxon>Sphagnum</taxon>
    </lineage>
</organism>
<evidence type="ECO:0000313" key="12">
    <source>
        <dbReference type="Proteomes" id="UP001497512"/>
    </source>
</evidence>
<evidence type="ECO:0000256" key="7">
    <source>
        <dbReference type="ARBA" id="ARBA00023004"/>
    </source>
</evidence>
<evidence type="ECO:0000256" key="4">
    <source>
        <dbReference type="ARBA" id="ARBA00022723"/>
    </source>
</evidence>
<keyword evidence="9" id="KW-0503">Monooxygenase</keyword>
<evidence type="ECO:0000256" key="1">
    <source>
        <dbReference type="ARBA" id="ARBA00004370"/>
    </source>
</evidence>
<evidence type="ECO:0000256" key="9">
    <source>
        <dbReference type="RuleBase" id="RU000461"/>
    </source>
</evidence>
<evidence type="ECO:0008006" key="13">
    <source>
        <dbReference type="Google" id="ProtNLM"/>
    </source>
</evidence>
<dbReference type="PRINTS" id="PR00385">
    <property type="entry name" value="P450"/>
</dbReference>
<dbReference type="InterPro" id="IPR036396">
    <property type="entry name" value="Cyt_P450_sf"/>
</dbReference>
<evidence type="ECO:0000313" key="11">
    <source>
        <dbReference type="EMBL" id="CAK9200313.1"/>
    </source>
</evidence>
<evidence type="ECO:0000256" key="5">
    <source>
        <dbReference type="ARBA" id="ARBA00022989"/>
    </source>
</evidence>
<name>A0ABP0TMN2_9BRYO</name>
<reference evidence="11" key="1">
    <citation type="submission" date="2024-02" db="EMBL/GenBank/DDBJ databases">
        <authorList>
            <consortium name="ELIXIR-Norway"/>
            <consortium name="Elixir Norway"/>
        </authorList>
    </citation>
    <scope>NUCLEOTIDE SEQUENCE</scope>
</reference>
<keyword evidence="5 10" id="KW-1133">Transmembrane helix</keyword>
<proteinExistence type="inferred from homology"/>
<dbReference type="PRINTS" id="PR00463">
    <property type="entry name" value="EP450I"/>
</dbReference>
<comment type="similarity">
    <text evidence="9">Belongs to the cytochrome P450 family.</text>
</comment>
<accession>A0ABP0TMN2</accession>
<dbReference type="InterPro" id="IPR017972">
    <property type="entry name" value="Cyt_P450_CS"/>
</dbReference>
<dbReference type="Pfam" id="PF00067">
    <property type="entry name" value="p450"/>
    <property type="match status" value="1"/>
</dbReference>
<sequence>MMIMMGRSLNELFEGKVLTWRGAAGVVVFVVVMAILQSLHSLINRVWWEPKKLQRIMEKQGWKGPPFRLFVGNMADVIRFREREMAKELSSIRDFAFTARLHPQYALFSSTYGDKSFFFQGDELRIFISDPHLVKEVLLNELGNYYRPEGSILQKIIPLVGRGLANLNGEEWVMHRRILDPAFRVEIIKGMVGTMVIAAESMMETWEQRIKDRKGSIEIEVNEDMRIITADTISRTAFGSSYKKGQQVFEGINKLRSTFVEASNNPLFWMSGYRFLPTAINQKIAKLKRENDETIKDVIQSRQELAKLGKDAYGNDLLGLMLTAADEDHVKTANGTKHQLTTQDLVEECKHFFFGGYETMSSFLTWTMLMLAEYPEWQECARTEILKVCGPKNDMDASKLNQLKIVGMILNEVHRLFTSVLQISRVAKKDMQLGDNFVPKGLTIEIPLLHIHHDPRLWGEDALQFNPNRFANGVSKACQHPQAFIPFSFGPRHCIGQHFGMMESKIVVASVLLRFQLSVSPNYKHCPTTLLGFIPSPKTGVQLIVENLKPNVF</sequence>
<evidence type="ECO:0000256" key="10">
    <source>
        <dbReference type="SAM" id="Phobius"/>
    </source>
</evidence>
<dbReference type="SUPFAM" id="SSF48264">
    <property type="entry name" value="Cytochrome P450"/>
    <property type="match status" value="1"/>
</dbReference>
<dbReference type="InterPro" id="IPR050665">
    <property type="entry name" value="Cytochrome_P450_Monooxygen"/>
</dbReference>
<keyword evidence="6 9" id="KW-0560">Oxidoreductase</keyword>
<protein>
    <recommendedName>
        <fullName evidence="13">Cytochrome P450</fullName>
    </recommendedName>
</protein>